<dbReference type="EMBL" id="CADCXV010000778">
    <property type="protein sequence ID" value="CAB0035320.1"/>
    <property type="molecule type" value="Genomic_DNA"/>
</dbReference>
<reference evidence="2 3" key="1">
    <citation type="submission" date="2020-02" db="EMBL/GenBank/DDBJ databases">
        <authorList>
            <person name="Ferguson B K."/>
        </authorList>
    </citation>
    <scope>NUCLEOTIDE SEQUENCE [LARGE SCALE GENOMIC DNA]</scope>
</reference>
<feature type="region of interest" description="Disordered" evidence="1">
    <location>
        <begin position="21"/>
        <end position="69"/>
    </location>
</feature>
<dbReference type="AlphaFoldDB" id="A0A6H5IIU7"/>
<keyword evidence="3" id="KW-1185">Reference proteome</keyword>
<protein>
    <submittedName>
        <fullName evidence="2">Uncharacterized protein</fullName>
    </submittedName>
</protein>
<name>A0A6H5IIU7_9HYME</name>
<proteinExistence type="predicted"/>
<gene>
    <name evidence="2" type="ORF">TBRA_LOCUS7218</name>
</gene>
<feature type="compositionally biased region" description="Low complexity" evidence="1">
    <location>
        <begin position="57"/>
        <end position="69"/>
    </location>
</feature>
<dbReference type="Proteomes" id="UP000479190">
    <property type="component" value="Unassembled WGS sequence"/>
</dbReference>
<accession>A0A6H5IIU7</accession>
<organism evidence="2 3">
    <name type="scientific">Trichogramma brassicae</name>
    <dbReference type="NCBI Taxonomy" id="86971"/>
    <lineage>
        <taxon>Eukaryota</taxon>
        <taxon>Metazoa</taxon>
        <taxon>Ecdysozoa</taxon>
        <taxon>Arthropoda</taxon>
        <taxon>Hexapoda</taxon>
        <taxon>Insecta</taxon>
        <taxon>Pterygota</taxon>
        <taxon>Neoptera</taxon>
        <taxon>Endopterygota</taxon>
        <taxon>Hymenoptera</taxon>
        <taxon>Apocrita</taxon>
        <taxon>Proctotrupomorpha</taxon>
        <taxon>Chalcidoidea</taxon>
        <taxon>Trichogrammatidae</taxon>
        <taxon>Trichogramma</taxon>
    </lineage>
</organism>
<evidence type="ECO:0000313" key="2">
    <source>
        <dbReference type="EMBL" id="CAB0035320.1"/>
    </source>
</evidence>
<evidence type="ECO:0000313" key="3">
    <source>
        <dbReference type="Proteomes" id="UP000479190"/>
    </source>
</evidence>
<sequence>MKLIRVPIFWQLISNCVSTMIQRRTPPGPPDLGSTSKSLTRNSRREDNSPSHGARGSLSKVSNSPSNSLDEQVFCSLHDHAVENCNIIKLNIECANASPAAANNVRVGVPRANWLLPDWKLNTGARTDIPA</sequence>
<evidence type="ECO:0000256" key="1">
    <source>
        <dbReference type="SAM" id="MobiDB-lite"/>
    </source>
</evidence>